<reference evidence="1" key="1">
    <citation type="submission" date="2013-07" db="EMBL/GenBank/DDBJ databases">
        <title>The genome of an arbuscular mycorrhizal fungus provides insights into the evolution of the oldest plant symbiosis.</title>
        <authorList>
            <consortium name="DOE Joint Genome Institute"/>
            <person name="Tisserant E."/>
            <person name="Malbreil M."/>
            <person name="Kuo A."/>
            <person name="Kohler A."/>
            <person name="Symeonidi A."/>
            <person name="Balestrini R."/>
            <person name="Charron P."/>
            <person name="Duensing N."/>
            <person name="Frei-dit-Frey N."/>
            <person name="Gianinazzi-Pearson V."/>
            <person name="Gilbert B."/>
            <person name="Handa Y."/>
            <person name="Hijri M."/>
            <person name="Kaul R."/>
            <person name="Kawaguchi M."/>
            <person name="Krajinski F."/>
            <person name="Lammers P."/>
            <person name="Lapierre D."/>
            <person name="Masclaux F.G."/>
            <person name="Murat C."/>
            <person name="Morin E."/>
            <person name="Ndikumana S."/>
            <person name="Pagni M."/>
            <person name="Petitpierre D."/>
            <person name="Requena N."/>
            <person name="Rosikiewicz P."/>
            <person name="Riley R."/>
            <person name="Saito K."/>
            <person name="San Clemente H."/>
            <person name="Shapiro H."/>
            <person name="van Tuinen D."/>
            <person name="Becard G."/>
            <person name="Bonfante P."/>
            <person name="Paszkowski U."/>
            <person name="Shachar-Hill Y."/>
            <person name="Young J.P."/>
            <person name="Sanders I.R."/>
            <person name="Henrissat B."/>
            <person name="Rensing S.A."/>
            <person name="Grigoriev I.V."/>
            <person name="Corradi N."/>
            <person name="Roux C."/>
            <person name="Martin F."/>
        </authorList>
    </citation>
    <scope>NUCLEOTIDE SEQUENCE</scope>
    <source>
        <strain evidence="1">DAOM 197198</strain>
    </source>
</reference>
<gene>
    <name evidence="1" type="ORF">GLOINDRAFT_19566</name>
</gene>
<dbReference type="EMBL" id="KI278239">
    <property type="protein sequence ID" value="ESA19456.1"/>
    <property type="molecule type" value="Genomic_DNA"/>
</dbReference>
<sequence length="133" mass="15618">MTATADAKSRWTRKIAKYNQDYVTSTDDYNKCNIVIYNMFSENWFDNLKKKVNYRLRADYKKYKATETKSIKNKINKRVLVNKKLGSSTKRLVTDLGEIKKAVDNDFASIFRKRNTLQNSLTSLWQQIYKPAG</sequence>
<dbReference type="HOGENOM" id="CLU_1723341_0_0_1"/>
<dbReference type="VEuPathDB" id="FungiDB:RhiirFUN_015511"/>
<evidence type="ECO:0000313" key="1">
    <source>
        <dbReference type="EMBL" id="ESA19456.1"/>
    </source>
</evidence>
<proteinExistence type="predicted"/>
<accession>U9UV60</accession>
<organism evidence="1">
    <name type="scientific">Rhizophagus irregularis (strain DAOM 181602 / DAOM 197198 / MUCL 43194)</name>
    <name type="common">Arbuscular mycorrhizal fungus</name>
    <name type="synonym">Glomus intraradices</name>
    <dbReference type="NCBI Taxonomy" id="747089"/>
    <lineage>
        <taxon>Eukaryota</taxon>
        <taxon>Fungi</taxon>
        <taxon>Fungi incertae sedis</taxon>
        <taxon>Mucoromycota</taxon>
        <taxon>Glomeromycotina</taxon>
        <taxon>Glomeromycetes</taxon>
        <taxon>Glomerales</taxon>
        <taxon>Glomeraceae</taxon>
        <taxon>Rhizophagus</taxon>
    </lineage>
</organism>
<name>U9UV60_RHIID</name>
<dbReference type="AlphaFoldDB" id="U9UV60"/>
<protein>
    <submittedName>
        <fullName evidence="1">Uncharacterized protein</fullName>
    </submittedName>
</protein>